<dbReference type="PROSITE" id="PS51819">
    <property type="entry name" value="VOC"/>
    <property type="match status" value="1"/>
</dbReference>
<dbReference type="CDD" id="cd07251">
    <property type="entry name" value="VOC_like"/>
    <property type="match status" value="1"/>
</dbReference>
<comment type="caution">
    <text evidence="2">The sequence shown here is derived from an EMBL/GenBank/DDBJ whole genome shotgun (WGS) entry which is preliminary data.</text>
</comment>
<feature type="domain" description="VOC" evidence="1">
    <location>
        <begin position="4"/>
        <end position="130"/>
    </location>
</feature>
<dbReference type="InterPro" id="IPR029068">
    <property type="entry name" value="Glyas_Bleomycin-R_OHBP_Dase"/>
</dbReference>
<evidence type="ECO:0000313" key="2">
    <source>
        <dbReference type="EMBL" id="RYU12517.1"/>
    </source>
</evidence>
<evidence type="ECO:0000313" key="3">
    <source>
        <dbReference type="Proteomes" id="UP000291189"/>
    </source>
</evidence>
<reference evidence="2 3" key="1">
    <citation type="submission" date="2019-01" db="EMBL/GenBank/DDBJ databases">
        <title>Nocardioides guangzhouensis sp. nov., an actinobacterium isolated from soil.</title>
        <authorList>
            <person name="Fu Y."/>
            <person name="Cai Y."/>
            <person name="Lin Z."/>
            <person name="Chen P."/>
        </authorList>
    </citation>
    <scope>NUCLEOTIDE SEQUENCE [LARGE SCALE GENOMIC DNA]</scope>
    <source>
        <strain evidence="2 3">NBRC 105384</strain>
    </source>
</reference>
<sequence length="145" mass="15770">MPANFTIVTLGVADLDRSARFYRDLGWEQRGDQAEGITWFRTSGSWVGLYGYDALAEDAATEPVPADELPTYRGVTLALNLASEAAVDLAFARVQEVGGTIVKPAARTDWGGYSGYFADPDGHLWEIAHNPYWTVVDGRVDIGAT</sequence>
<dbReference type="OrthoDB" id="9798430at2"/>
<gene>
    <name evidence="2" type="ORF">ETU37_10500</name>
</gene>
<dbReference type="InterPro" id="IPR004360">
    <property type="entry name" value="Glyas_Fos-R_dOase_dom"/>
</dbReference>
<name>A0A4Q5J1R0_9ACTN</name>
<dbReference type="SUPFAM" id="SSF54593">
    <property type="entry name" value="Glyoxalase/Bleomycin resistance protein/Dihydroxybiphenyl dioxygenase"/>
    <property type="match status" value="1"/>
</dbReference>
<accession>A0A4Q5J1R0</accession>
<dbReference type="Gene3D" id="3.10.180.10">
    <property type="entry name" value="2,3-Dihydroxybiphenyl 1,2-Dioxygenase, domain 1"/>
    <property type="match status" value="1"/>
</dbReference>
<dbReference type="AlphaFoldDB" id="A0A4Q5J1R0"/>
<keyword evidence="3" id="KW-1185">Reference proteome</keyword>
<dbReference type="EMBL" id="SDPU01000021">
    <property type="protein sequence ID" value="RYU12517.1"/>
    <property type="molecule type" value="Genomic_DNA"/>
</dbReference>
<evidence type="ECO:0000259" key="1">
    <source>
        <dbReference type="PROSITE" id="PS51819"/>
    </source>
</evidence>
<dbReference type="Pfam" id="PF00903">
    <property type="entry name" value="Glyoxalase"/>
    <property type="match status" value="1"/>
</dbReference>
<dbReference type="PANTHER" id="PTHR36503:SF1">
    <property type="entry name" value="BLR2520 PROTEIN"/>
    <property type="match status" value="1"/>
</dbReference>
<dbReference type="InterPro" id="IPR037523">
    <property type="entry name" value="VOC_core"/>
</dbReference>
<protein>
    <submittedName>
        <fullName evidence="2">VOC family protein</fullName>
    </submittedName>
</protein>
<proteinExistence type="predicted"/>
<dbReference type="Proteomes" id="UP000291189">
    <property type="component" value="Unassembled WGS sequence"/>
</dbReference>
<dbReference type="PANTHER" id="PTHR36503">
    <property type="entry name" value="BLR2520 PROTEIN"/>
    <property type="match status" value="1"/>
</dbReference>
<organism evidence="2 3">
    <name type="scientific">Nocardioides iriomotensis</name>
    <dbReference type="NCBI Taxonomy" id="715784"/>
    <lineage>
        <taxon>Bacteria</taxon>
        <taxon>Bacillati</taxon>
        <taxon>Actinomycetota</taxon>
        <taxon>Actinomycetes</taxon>
        <taxon>Propionibacteriales</taxon>
        <taxon>Nocardioidaceae</taxon>
        <taxon>Nocardioides</taxon>
    </lineage>
</organism>